<feature type="transmembrane region" description="Helical" evidence="1">
    <location>
        <begin position="290"/>
        <end position="314"/>
    </location>
</feature>
<keyword evidence="1" id="KW-0812">Transmembrane</keyword>
<feature type="transmembrane region" description="Helical" evidence="1">
    <location>
        <begin position="71"/>
        <end position="88"/>
    </location>
</feature>
<organism evidence="2 3">
    <name type="scientific">Folsomia candida</name>
    <name type="common">Springtail</name>
    <dbReference type="NCBI Taxonomy" id="158441"/>
    <lineage>
        <taxon>Eukaryota</taxon>
        <taxon>Metazoa</taxon>
        <taxon>Ecdysozoa</taxon>
        <taxon>Arthropoda</taxon>
        <taxon>Hexapoda</taxon>
        <taxon>Collembola</taxon>
        <taxon>Entomobryomorpha</taxon>
        <taxon>Isotomoidea</taxon>
        <taxon>Isotomidae</taxon>
        <taxon>Proisotominae</taxon>
        <taxon>Folsomia</taxon>
    </lineage>
</organism>
<keyword evidence="1" id="KW-1133">Transmembrane helix</keyword>
<protein>
    <recommendedName>
        <fullName evidence="4">Odorant receptor</fullName>
    </recommendedName>
</protein>
<gene>
    <name evidence="2" type="ORF">Fcan01_27394</name>
</gene>
<dbReference type="EMBL" id="LNIX01000052">
    <property type="protein sequence ID" value="OXA37825.1"/>
    <property type="molecule type" value="Genomic_DNA"/>
</dbReference>
<evidence type="ECO:0000313" key="2">
    <source>
        <dbReference type="EMBL" id="OXA37825.1"/>
    </source>
</evidence>
<evidence type="ECO:0000256" key="1">
    <source>
        <dbReference type="SAM" id="Phobius"/>
    </source>
</evidence>
<feature type="transmembrane region" description="Helical" evidence="1">
    <location>
        <begin position="136"/>
        <end position="156"/>
    </location>
</feature>
<name>A0A226CWV4_FOLCA</name>
<feature type="transmembrane region" description="Helical" evidence="1">
    <location>
        <begin position="194"/>
        <end position="214"/>
    </location>
</feature>
<keyword evidence="1" id="KW-0472">Membrane</keyword>
<sequence>MFDKKVFEYFDRLILFCRKLGASPFDWDGKTRQLFSTKKDTRKARFELFVKIAYTIYCVTKAILLRGNLNYFNICLVFGYAFCLNCLISMPATIYEKGLAAVVNCSCRFILQYQERWYDLKDPYLLKLNTYMIQSFQALAISLSLAWTFAMWMYLWAPLTPPLPYEGLPSFLQGWISYLVVGYWYCFLIMKASATIVLTAIITLIYIICLFPIITNHLRADVPVLSRNFEKLRNPKNLSLVYRCVEIWHAVFLENCGYLLIPIQFLVAQFALLVNYLVITKWYVMQDAAIFCMMFTSFIVQGGWLGFTTFGAWFRDNSIKVLQSWNNIPGTSKAEMKYMDKFRKSCRPLYIGHPGMFKITRATVLKYIQGVSRGTFNVLLGLEDA</sequence>
<feature type="transmembrane region" description="Helical" evidence="1">
    <location>
        <begin position="168"/>
        <end position="187"/>
    </location>
</feature>
<evidence type="ECO:0000313" key="3">
    <source>
        <dbReference type="Proteomes" id="UP000198287"/>
    </source>
</evidence>
<reference evidence="2 3" key="1">
    <citation type="submission" date="2015-12" db="EMBL/GenBank/DDBJ databases">
        <title>The genome of Folsomia candida.</title>
        <authorList>
            <person name="Faddeeva A."/>
            <person name="Derks M.F."/>
            <person name="Anvar Y."/>
            <person name="Smit S."/>
            <person name="Van Straalen N."/>
            <person name="Roelofs D."/>
        </authorList>
    </citation>
    <scope>NUCLEOTIDE SEQUENCE [LARGE SCALE GENOMIC DNA]</scope>
    <source>
        <strain evidence="2 3">VU population</strain>
        <tissue evidence="2">Whole body</tissue>
    </source>
</reference>
<dbReference type="AlphaFoldDB" id="A0A226CWV4"/>
<proteinExistence type="predicted"/>
<dbReference type="Proteomes" id="UP000198287">
    <property type="component" value="Unassembled WGS sequence"/>
</dbReference>
<evidence type="ECO:0008006" key="4">
    <source>
        <dbReference type="Google" id="ProtNLM"/>
    </source>
</evidence>
<accession>A0A226CWV4</accession>
<feature type="transmembrane region" description="Helical" evidence="1">
    <location>
        <begin position="48"/>
        <end position="65"/>
    </location>
</feature>
<keyword evidence="3" id="KW-1185">Reference proteome</keyword>
<comment type="caution">
    <text evidence="2">The sequence shown here is derived from an EMBL/GenBank/DDBJ whole genome shotgun (WGS) entry which is preliminary data.</text>
</comment>
<feature type="transmembrane region" description="Helical" evidence="1">
    <location>
        <begin position="258"/>
        <end position="278"/>
    </location>
</feature>